<evidence type="ECO:0000313" key="2">
    <source>
        <dbReference type="EMBL" id="KAK1677422.1"/>
    </source>
</evidence>
<dbReference type="SUPFAM" id="SSF52540">
    <property type="entry name" value="P-loop containing nucleoside triphosphate hydrolases"/>
    <property type="match status" value="1"/>
</dbReference>
<accession>A0AAD8T8S5</accession>
<comment type="caution">
    <text evidence="2">The sequence shown here is derived from an EMBL/GenBank/DDBJ whole genome shotgun (WGS) entry which is preliminary data.</text>
</comment>
<dbReference type="InterPro" id="IPR027417">
    <property type="entry name" value="P-loop_NTPase"/>
</dbReference>
<name>A0AAD8T8S5_LOLMU</name>
<gene>
    <name evidence="2" type="ORF">QYE76_038270</name>
</gene>
<dbReference type="Proteomes" id="UP001231189">
    <property type="component" value="Unassembled WGS sequence"/>
</dbReference>
<dbReference type="InterPro" id="IPR003439">
    <property type="entry name" value="ABC_transporter-like_ATP-bd"/>
</dbReference>
<keyword evidence="3" id="KW-1185">Reference proteome</keyword>
<dbReference type="AlphaFoldDB" id="A0AAD8T8S5"/>
<dbReference type="GO" id="GO:0005524">
    <property type="term" value="F:ATP binding"/>
    <property type="evidence" value="ECO:0007669"/>
    <property type="project" value="InterPro"/>
</dbReference>
<dbReference type="SUPFAM" id="SSF53795">
    <property type="entry name" value="PEP carboxykinase-like"/>
    <property type="match status" value="1"/>
</dbReference>
<evidence type="ECO:0000313" key="3">
    <source>
        <dbReference type="Proteomes" id="UP001231189"/>
    </source>
</evidence>
<dbReference type="GO" id="GO:0016887">
    <property type="term" value="F:ATP hydrolysis activity"/>
    <property type="evidence" value="ECO:0007669"/>
    <property type="project" value="InterPro"/>
</dbReference>
<reference evidence="2" key="1">
    <citation type="submission" date="2023-07" db="EMBL/GenBank/DDBJ databases">
        <title>A chromosome-level genome assembly of Lolium multiflorum.</title>
        <authorList>
            <person name="Chen Y."/>
            <person name="Copetti D."/>
            <person name="Kolliker R."/>
            <person name="Studer B."/>
        </authorList>
    </citation>
    <scope>NUCLEOTIDE SEQUENCE</scope>
    <source>
        <strain evidence="2">02402/16</strain>
        <tissue evidence="2">Leaf</tissue>
    </source>
</reference>
<dbReference type="EMBL" id="JAUUTY010000002">
    <property type="protein sequence ID" value="KAK1677422.1"/>
    <property type="molecule type" value="Genomic_DNA"/>
</dbReference>
<organism evidence="2 3">
    <name type="scientific">Lolium multiflorum</name>
    <name type="common">Italian ryegrass</name>
    <name type="synonym">Lolium perenne subsp. multiflorum</name>
    <dbReference type="NCBI Taxonomy" id="4521"/>
    <lineage>
        <taxon>Eukaryota</taxon>
        <taxon>Viridiplantae</taxon>
        <taxon>Streptophyta</taxon>
        <taxon>Embryophyta</taxon>
        <taxon>Tracheophyta</taxon>
        <taxon>Spermatophyta</taxon>
        <taxon>Magnoliopsida</taxon>
        <taxon>Liliopsida</taxon>
        <taxon>Poales</taxon>
        <taxon>Poaceae</taxon>
        <taxon>BOP clade</taxon>
        <taxon>Pooideae</taxon>
        <taxon>Poodae</taxon>
        <taxon>Poeae</taxon>
        <taxon>Poeae Chloroplast Group 2 (Poeae type)</taxon>
        <taxon>Loliodinae</taxon>
        <taxon>Loliinae</taxon>
        <taxon>Lolium</taxon>
    </lineage>
</organism>
<feature type="domain" description="ABC transporter" evidence="1">
    <location>
        <begin position="1"/>
        <end position="32"/>
    </location>
</feature>
<evidence type="ECO:0000259" key="1">
    <source>
        <dbReference type="Pfam" id="PF00005"/>
    </source>
</evidence>
<protein>
    <recommendedName>
        <fullName evidence="1">ABC transporter domain-containing protein</fullName>
    </recommendedName>
</protein>
<dbReference type="Pfam" id="PF00005">
    <property type="entry name" value="ABC_tran"/>
    <property type="match status" value="1"/>
</dbReference>
<dbReference type="Gene3D" id="3.40.50.300">
    <property type="entry name" value="P-loop containing nucleotide triphosphate hydrolases"/>
    <property type="match status" value="1"/>
</dbReference>
<sequence>MEVRKGELVAVVGTVGSGKSSLLSCIMGEMHKVQIIPGLNSTKPGIPGGGVGGWTRTPLVLSGDAGQGELLLQEMVVAGTWYIERQNAVALPKGKNWINPLVSKGHAGGSLAAADMPQVSPSHRAEAAHALLASNFSWIN</sequence>
<proteinExistence type="predicted"/>